<evidence type="ECO:0000313" key="2">
    <source>
        <dbReference type="EMBL" id="ASV72627.1"/>
    </source>
</evidence>
<name>A0A286R9J3_9BACT</name>
<evidence type="ECO:0000256" key="1">
    <source>
        <dbReference type="SAM" id="MobiDB-lite"/>
    </source>
</evidence>
<sequence>MTIQTNAEIVPPEGLPLPPVPLHQPTGLKVLASTKEYA</sequence>
<dbReference type="AlphaFoldDB" id="A0A286R9J3"/>
<reference evidence="2 3" key="1">
    <citation type="journal article" name="Front. Microbiol.">
        <title>Sugar Metabolism of the First Thermophilic Planctomycete Thermogutta terrifontis: Comparative Genomic and Transcriptomic Approaches.</title>
        <authorList>
            <person name="Elcheninov A.G."/>
            <person name="Menzel P."/>
            <person name="Gudbergsdottir S.R."/>
            <person name="Slesarev A.I."/>
            <person name="Kadnikov V.V."/>
            <person name="Krogh A."/>
            <person name="Bonch-Osmolovskaya E.A."/>
            <person name="Peng X."/>
            <person name="Kublanov I.V."/>
        </authorList>
    </citation>
    <scope>NUCLEOTIDE SEQUENCE [LARGE SCALE GENOMIC DNA]</scope>
    <source>
        <strain evidence="2 3">R1</strain>
    </source>
</reference>
<keyword evidence="3" id="KW-1185">Reference proteome</keyword>
<accession>A0A286R9J3</accession>
<dbReference type="EMBL" id="CP018477">
    <property type="protein sequence ID" value="ASV72627.1"/>
    <property type="molecule type" value="Genomic_DNA"/>
</dbReference>
<gene>
    <name evidence="2" type="ORF">THTE_0025</name>
</gene>
<dbReference type="Proteomes" id="UP000215086">
    <property type="component" value="Chromosome"/>
</dbReference>
<evidence type="ECO:0000313" key="3">
    <source>
        <dbReference type="Proteomes" id="UP000215086"/>
    </source>
</evidence>
<organism evidence="2 3">
    <name type="scientific">Thermogutta terrifontis</name>
    <dbReference type="NCBI Taxonomy" id="1331910"/>
    <lineage>
        <taxon>Bacteria</taxon>
        <taxon>Pseudomonadati</taxon>
        <taxon>Planctomycetota</taxon>
        <taxon>Planctomycetia</taxon>
        <taxon>Pirellulales</taxon>
        <taxon>Thermoguttaceae</taxon>
        <taxon>Thermogutta</taxon>
    </lineage>
</organism>
<proteinExistence type="predicted"/>
<protein>
    <submittedName>
        <fullName evidence="2">Uncharacterized protein</fullName>
    </submittedName>
</protein>
<feature type="region of interest" description="Disordered" evidence="1">
    <location>
        <begin position="1"/>
        <end position="21"/>
    </location>
</feature>
<dbReference type="KEGG" id="ttf:THTE_0025"/>